<name>A0A6G0XKR0_9STRA</name>
<dbReference type="Gene3D" id="3.80.10.10">
    <property type="entry name" value="Ribonuclease Inhibitor"/>
    <property type="match status" value="1"/>
</dbReference>
<sequence>MQSIVQRVRKAQRKYEKHHLPAIKKEQVVKRLQELSSQPETSGFRADAHTLQEHLEQSHSLSSFLAGRFHDIYVVNPESRDDKDNEGSEEEEDQVVLSTTVVQSPPTLPKPKTPLEPLVQLPHARTTKNLTLQHKNDRRRNATPPLLSSHSSSNMLEKTSVERKLPPLFYRLQPVWSMSFTSSMSEEELLGLPTAENARMVFGLDIYEAKGIARLFNIHTPESLYQLYSKERIYGREGQMRDNMTRAVYSSRTTTRVMAILKQIDSFSIFLDAKPKKSALSTLSLPSSSLREEKTPSTPSQPHISTNNDTLPASPEAALASGNDLPTTDDKEQLAKTDPLVDPSTTTTAAAAALTPSHSSIDFVEIYIHHCALHQVLPSKRVVAQLAASVVDCSHFDLSAFHVVALAHALAWNADRLVELHLGGNWSEESGGDALAQLVASCPKLSVLDLANNRIGTRSAVRLVDAVALSSSVTLLNLRGNHLLDRIHGAIGRLLRASPLRTLDLSDNKLRDKTGRAIGAALAANSSLETLSMTWNTMSSIGSGAILHALEGNTSLTSLSLGWNRVGHDGGCNAAAMLLRSQTLRALDLSYAHLTAVSVGLLADALAFNATLETLQLDQNTVDETAVARLMHATMRESNAPPIHVSLERMVYTHAQVDGDVALNSLDPSGYYRLHLKQATDRTVFELLKRRAERHLGAFHHIFVHETKWDARHLHRIAPTAVVRFEFVATTATAMDKDAIHFRLDLTNPRDRATAAALIARATMEKGENWMHETLDGVPFQFDELSASASWLAEHPNGVLELDYVTTSLCCERHYKLDLALKSDRAMAWKLLERVQRSQRPSLVDRGDEWRNLQLDGAPLSLSAWEVPAKHSAATYKWKWRVPLQGTIEFDFYTPRPHHVVAQHYRLDLADPADRVLAHRLRVRSLECIGECWWNEEIDGYPFRLAESLEQDFDFPRRGMLDFDFILLRPAHCVHSMTVHECKLNLADYDDYLHAEFLRRVAAMDSHHYVWTNAAISSRPYVMSQAMLPPEGVLTFHGLIFQGADAAADDAMAFLLQQLDQFQDDFERQKFMVDVACGGHHHNSADDRGPMFLTSAMVPRLLALFATDKEKREIIMIIWPNVLDKANLARECIALQSDGAARWFGAASFEAFAASCLERFLAHRLHLNQNGSLNG</sequence>
<evidence type="ECO:0000256" key="1">
    <source>
        <dbReference type="SAM" id="MobiDB-lite"/>
    </source>
</evidence>
<dbReference type="Pfam" id="PF13516">
    <property type="entry name" value="LRR_6"/>
    <property type="match status" value="3"/>
</dbReference>
<dbReference type="PANTHER" id="PTHR24114">
    <property type="entry name" value="LEUCINE RICH REPEAT FAMILY PROTEIN"/>
    <property type="match status" value="1"/>
</dbReference>
<organism evidence="2 3">
    <name type="scientific">Aphanomyces euteiches</name>
    <dbReference type="NCBI Taxonomy" id="100861"/>
    <lineage>
        <taxon>Eukaryota</taxon>
        <taxon>Sar</taxon>
        <taxon>Stramenopiles</taxon>
        <taxon>Oomycota</taxon>
        <taxon>Saprolegniomycetes</taxon>
        <taxon>Saprolegniales</taxon>
        <taxon>Verrucalvaceae</taxon>
        <taxon>Aphanomyces</taxon>
    </lineage>
</organism>
<dbReference type="PANTHER" id="PTHR24114:SF2">
    <property type="entry name" value="F-BOX DOMAIN-CONTAINING PROTEIN-RELATED"/>
    <property type="match status" value="1"/>
</dbReference>
<dbReference type="InterPro" id="IPR032675">
    <property type="entry name" value="LRR_dom_sf"/>
</dbReference>
<proteinExistence type="predicted"/>
<dbReference type="InterPro" id="IPR001611">
    <property type="entry name" value="Leu-rich_rpt"/>
</dbReference>
<feature type="region of interest" description="Disordered" evidence="1">
    <location>
        <begin position="282"/>
        <end position="343"/>
    </location>
</feature>
<reference evidence="2 3" key="1">
    <citation type="submission" date="2019-07" db="EMBL/GenBank/DDBJ databases">
        <title>Genomics analysis of Aphanomyces spp. identifies a new class of oomycete effector associated with host adaptation.</title>
        <authorList>
            <person name="Gaulin E."/>
        </authorList>
    </citation>
    <scope>NUCLEOTIDE SEQUENCE [LARGE SCALE GENOMIC DNA]</scope>
    <source>
        <strain evidence="2 3">ATCC 201684</strain>
    </source>
</reference>
<dbReference type="VEuPathDB" id="FungiDB:AeMF1_011561"/>
<keyword evidence="3" id="KW-1185">Reference proteome</keyword>
<feature type="compositionally biased region" description="Polar residues" evidence="1">
    <location>
        <begin position="146"/>
        <end position="157"/>
    </location>
</feature>
<feature type="region of interest" description="Disordered" evidence="1">
    <location>
        <begin position="78"/>
        <end position="158"/>
    </location>
</feature>
<dbReference type="InterPro" id="IPR052394">
    <property type="entry name" value="LRR-containing"/>
</dbReference>
<dbReference type="AlphaFoldDB" id="A0A6G0XKR0"/>
<gene>
    <name evidence="2" type="ORF">Ae201684_003812</name>
</gene>
<dbReference type="SUPFAM" id="SSF52047">
    <property type="entry name" value="RNI-like"/>
    <property type="match status" value="1"/>
</dbReference>
<feature type="compositionally biased region" description="Polar residues" evidence="1">
    <location>
        <begin position="296"/>
        <end position="311"/>
    </location>
</feature>
<protein>
    <submittedName>
        <fullName evidence="2">Uncharacterized protein</fullName>
    </submittedName>
</protein>
<comment type="caution">
    <text evidence="2">The sequence shown here is derived from an EMBL/GenBank/DDBJ whole genome shotgun (WGS) entry which is preliminary data.</text>
</comment>
<evidence type="ECO:0000313" key="3">
    <source>
        <dbReference type="Proteomes" id="UP000481153"/>
    </source>
</evidence>
<accession>A0A6G0XKR0</accession>
<dbReference type="Proteomes" id="UP000481153">
    <property type="component" value="Unassembled WGS sequence"/>
</dbReference>
<evidence type="ECO:0000313" key="2">
    <source>
        <dbReference type="EMBL" id="KAF0740925.1"/>
    </source>
</evidence>
<dbReference type="EMBL" id="VJMJ01000042">
    <property type="protein sequence ID" value="KAF0740925.1"/>
    <property type="molecule type" value="Genomic_DNA"/>
</dbReference>
<dbReference type="SMART" id="SM00368">
    <property type="entry name" value="LRR_RI"/>
    <property type="match status" value="7"/>
</dbReference>